<evidence type="ECO:0000313" key="2">
    <source>
        <dbReference type="EMBL" id="KAG8239141.1"/>
    </source>
</evidence>
<reference evidence="2" key="2">
    <citation type="submission" date="2017-10" db="EMBL/GenBank/DDBJ databases">
        <title>Ladona fulva Genome sequencing and assembly.</title>
        <authorList>
            <person name="Murali S."/>
            <person name="Richards S."/>
            <person name="Bandaranaike D."/>
            <person name="Bellair M."/>
            <person name="Blankenburg K."/>
            <person name="Chao H."/>
            <person name="Dinh H."/>
            <person name="Doddapaneni H."/>
            <person name="Dugan-Rocha S."/>
            <person name="Elkadiri S."/>
            <person name="Gnanaolivu R."/>
            <person name="Hernandez B."/>
            <person name="Skinner E."/>
            <person name="Javaid M."/>
            <person name="Lee S."/>
            <person name="Li M."/>
            <person name="Ming W."/>
            <person name="Munidasa M."/>
            <person name="Muniz J."/>
            <person name="Nguyen L."/>
            <person name="Hughes D."/>
            <person name="Osuji N."/>
            <person name="Pu L.-L."/>
            <person name="Puazo M."/>
            <person name="Qu C."/>
            <person name="Quiroz J."/>
            <person name="Raj R."/>
            <person name="Weissenberger G."/>
            <person name="Xin Y."/>
            <person name="Zou X."/>
            <person name="Han Y."/>
            <person name="Worley K."/>
            <person name="Muzny D."/>
            <person name="Gibbs R."/>
        </authorList>
    </citation>
    <scope>NUCLEOTIDE SEQUENCE</scope>
    <source>
        <strain evidence="2">Sampled in the wild</strain>
    </source>
</reference>
<dbReference type="InterPro" id="IPR041966">
    <property type="entry name" value="LOTUS-like"/>
</dbReference>
<proteinExistence type="predicted"/>
<evidence type="ECO:0000259" key="1">
    <source>
        <dbReference type="PROSITE" id="PS51644"/>
    </source>
</evidence>
<dbReference type="Proteomes" id="UP000792457">
    <property type="component" value="Unassembled WGS sequence"/>
</dbReference>
<dbReference type="EMBL" id="KZ309526">
    <property type="protein sequence ID" value="KAG8239141.1"/>
    <property type="molecule type" value="Genomic_DNA"/>
</dbReference>
<feature type="non-terminal residue" evidence="2">
    <location>
        <position position="1"/>
    </location>
</feature>
<keyword evidence="3" id="KW-1185">Reference proteome</keyword>
<sequence>MSLRVSLNRVCRRYAEKGLPLSSLSKELSTDLIMAGYIQDERSRWLLSFGFNKIEDMVEAFVENGLIKVIPKNGVPWIAPSMQKYVQKDVVPAGQEENFNNDSHEDSAYLVSDKMKSNFKAVLKKHPDGLWCSLLPKAYRELTGYGLEVNELGFVSIIQMAMSLKDVFICSRPHSNSDWLLFDAESNSVWNSPAAPVTK</sequence>
<dbReference type="Pfam" id="PF12872">
    <property type="entry name" value="OST-HTH"/>
    <property type="match status" value="1"/>
</dbReference>
<dbReference type="PROSITE" id="PS51644">
    <property type="entry name" value="HTH_OST"/>
    <property type="match status" value="1"/>
</dbReference>
<name>A0A8K0KSQ7_LADFU</name>
<reference evidence="2" key="1">
    <citation type="submission" date="2013-04" db="EMBL/GenBank/DDBJ databases">
        <authorList>
            <person name="Qu J."/>
            <person name="Murali S.C."/>
            <person name="Bandaranaike D."/>
            <person name="Bellair M."/>
            <person name="Blankenburg K."/>
            <person name="Chao H."/>
            <person name="Dinh H."/>
            <person name="Doddapaneni H."/>
            <person name="Downs B."/>
            <person name="Dugan-Rocha S."/>
            <person name="Elkadiri S."/>
            <person name="Gnanaolivu R.D."/>
            <person name="Hernandez B."/>
            <person name="Javaid M."/>
            <person name="Jayaseelan J.C."/>
            <person name="Lee S."/>
            <person name="Li M."/>
            <person name="Ming W."/>
            <person name="Munidasa M."/>
            <person name="Muniz J."/>
            <person name="Nguyen L."/>
            <person name="Ongeri F."/>
            <person name="Osuji N."/>
            <person name="Pu L.-L."/>
            <person name="Puazo M."/>
            <person name="Qu C."/>
            <person name="Quiroz J."/>
            <person name="Raj R."/>
            <person name="Weissenberger G."/>
            <person name="Xin Y."/>
            <person name="Zou X."/>
            <person name="Han Y."/>
            <person name="Richards S."/>
            <person name="Worley K."/>
            <person name="Muzny D."/>
            <person name="Gibbs R."/>
        </authorList>
    </citation>
    <scope>NUCLEOTIDE SEQUENCE</scope>
    <source>
        <strain evidence="2">Sampled in the wild</strain>
    </source>
</reference>
<accession>A0A8K0KSQ7</accession>
<dbReference type="OrthoDB" id="341421at2759"/>
<comment type="caution">
    <text evidence="2">The sequence shown here is derived from an EMBL/GenBank/DDBJ whole genome shotgun (WGS) entry which is preliminary data.</text>
</comment>
<feature type="domain" description="HTH OST-type" evidence="1">
    <location>
        <begin position="111"/>
        <end position="185"/>
    </location>
</feature>
<protein>
    <recommendedName>
        <fullName evidence="1">HTH OST-type domain-containing protein</fullName>
    </recommendedName>
</protein>
<dbReference type="Gene3D" id="3.30.420.610">
    <property type="entry name" value="LOTUS domain-like"/>
    <property type="match status" value="1"/>
</dbReference>
<organism evidence="2 3">
    <name type="scientific">Ladona fulva</name>
    <name type="common">Scarce chaser dragonfly</name>
    <name type="synonym">Libellula fulva</name>
    <dbReference type="NCBI Taxonomy" id="123851"/>
    <lineage>
        <taxon>Eukaryota</taxon>
        <taxon>Metazoa</taxon>
        <taxon>Ecdysozoa</taxon>
        <taxon>Arthropoda</taxon>
        <taxon>Hexapoda</taxon>
        <taxon>Insecta</taxon>
        <taxon>Pterygota</taxon>
        <taxon>Palaeoptera</taxon>
        <taxon>Odonata</taxon>
        <taxon>Epiprocta</taxon>
        <taxon>Anisoptera</taxon>
        <taxon>Libelluloidea</taxon>
        <taxon>Libellulidae</taxon>
        <taxon>Ladona</taxon>
    </lineage>
</organism>
<gene>
    <name evidence="2" type="ORF">J437_LFUL018943</name>
</gene>
<evidence type="ECO:0000313" key="3">
    <source>
        <dbReference type="Proteomes" id="UP000792457"/>
    </source>
</evidence>
<dbReference type="InterPro" id="IPR025605">
    <property type="entry name" value="OST-HTH/LOTUS_dom"/>
</dbReference>
<dbReference type="AlphaFoldDB" id="A0A8K0KSQ7"/>